<proteinExistence type="predicted"/>
<feature type="region of interest" description="Disordered" evidence="1">
    <location>
        <begin position="118"/>
        <end position="138"/>
    </location>
</feature>
<evidence type="ECO:0000313" key="2">
    <source>
        <dbReference type="EMBL" id="UKJ88808.2"/>
    </source>
</evidence>
<gene>
    <name evidence="2" type="ORF">MACJ_002054</name>
</gene>
<evidence type="ECO:0000313" key="3">
    <source>
        <dbReference type="Proteomes" id="UP000244803"/>
    </source>
</evidence>
<dbReference type="EMBL" id="CP056066">
    <property type="protein sequence ID" value="UKJ88808.2"/>
    <property type="molecule type" value="Genomic_DNA"/>
</dbReference>
<dbReference type="Proteomes" id="UP000244803">
    <property type="component" value="Chromosome 3"/>
</dbReference>
<name>A0A976M5J8_THEOR</name>
<reference evidence="2" key="1">
    <citation type="submission" date="2022-07" db="EMBL/GenBank/DDBJ databases">
        <title>Evaluation of T. orientalis genome assembly methods using nanopore sequencing and analysis of variation between genomes.</title>
        <authorList>
            <person name="Yam J."/>
            <person name="Micallef M.L."/>
            <person name="Liu M."/>
            <person name="Djordjevic S.P."/>
            <person name="Bogema D.R."/>
            <person name="Jenkins C."/>
        </authorList>
    </citation>
    <scope>NUCLEOTIDE SEQUENCE</scope>
    <source>
        <strain evidence="2">Fish Creek</strain>
    </source>
</reference>
<dbReference type="OrthoDB" id="360507at2759"/>
<dbReference type="AlphaFoldDB" id="A0A976M5J8"/>
<protein>
    <submittedName>
        <fullName evidence="2">Uncharacterized protein</fullName>
    </submittedName>
</protein>
<evidence type="ECO:0000256" key="1">
    <source>
        <dbReference type="SAM" id="MobiDB-lite"/>
    </source>
</evidence>
<sequence length="464" mass="52275">MDQNTNKKNTKEQMGQMMDEIPKHYPQHGYISIPEEQMKSPIPLYPSNQYVIQNVGHEPMTAHYIDGMEPAYICNYPAYEAGIPINTSIQQYRQSPFHSIASYEMSRPESRAMCNANTEQRDMSRFQKGKKSSGKTTHPCILNREEESQCVVQALNLIGTILNSRYSKEDSNALLICTRSAWNKAIESVGSDIASSFHSNKFNEFSQYLGNSQISSTEFVYNLLKHCFGKKLTKVNANNPCSTGESNDDQDLPRADSASDPDLISDYDEYESLIPSAQPGSNTNERKNGYNAGRSVDSMKRLLIRFVDELPTRKIVNGRLKNNVPVYEERSSFWNYIQAANEIAIHDGAVEYVVVASLSDIIMMSIPSYLRDGPDDSHPFASSLIRQGKVRHYQTKTVSMYTMALATTINAVNSRIKDLKNISELDSGPMPRFTLVESLPPQGEDATKFTKFISERFGSTHLLE</sequence>
<accession>A0A976M5J8</accession>
<organism evidence="2 3">
    <name type="scientific">Theileria orientalis</name>
    <dbReference type="NCBI Taxonomy" id="68886"/>
    <lineage>
        <taxon>Eukaryota</taxon>
        <taxon>Sar</taxon>
        <taxon>Alveolata</taxon>
        <taxon>Apicomplexa</taxon>
        <taxon>Aconoidasida</taxon>
        <taxon>Piroplasmida</taxon>
        <taxon>Theileriidae</taxon>
        <taxon>Theileria</taxon>
    </lineage>
</organism>